<dbReference type="SUPFAM" id="SSF55604">
    <property type="entry name" value="Glucose permease domain IIB"/>
    <property type="match status" value="1"/>
</dbReference>
<dbReference type="GO" id="GO:0090563">
    <property type="term" value="F:protein-phosphocysteine-sugar phosphotransferase activity"/>
    <property type="evidence" value="ECO:0007669"/>
    <property type="project" value="TreeGrafter"/>
</dbReference>
<evidence type="ECO:0000259" key="13">
    <source>
        <dbReference type="PROSITE" id="PS51098"/>
    </source>
</evidence>
<dbReference type="PANTHER" id="PTHR30009:SF4">
    <property type="entry name" value="PTS SYSTEM N-ACETYLGLUCOSAMINE-SPECIFIC EIICBA COMPONENT"/>
    <property type="match status" value="1"/>
</dbReference>
<feature type="transmembrane region" description="Helical" evidence="12">
    <location>
        <begin position="227"/>
        <end position="248"/>
    </location>
</feature>
<keyword evidence="9 12" id="KW-1133">Transmembrane helix</keyword>
<feature type="transmembrane region" description="Helical" evidence="12">
    <location>
        <begin position="283"/>
        <end position="304"/>
    </location>
</feature>
<dbReference type="Pfam" id="PF00367">
    <property type="entry name" value="PTS_EIIB"/>
    <property type="match status" value="1"/>
</dbReference>
<comment type="subcellular location">
    <subcellularLocation>
        <location evidence="1">Cell membrane</location>
        <topology evidence="1">Multi-pass membrane protein</topology>
    </subcellularLocation>
</comment>
<dbReference type="NCBIfam" id="TIGR00826">
    <property type="entry name" value="EIIB_glc"/>
    <property type="match status" value="1"/>
</dbReference>
<feature type="transmembrane region" description="Helical" evidence="12">
    <location>
        <begin position="193"/>
        <end position="215"/>
    </location>
</feature>
<evidence type="ECO:0000256" key="1">
    <source>
        <dbReference type="ARBA" id="ARBA00004651"/>
    </source>
</evidence>
<dbReference type="GO" id="GO:0015764">
    <property type="term" value="P:N-acetylglucosamine transport"/>
    <property type="evidence" value="ECO:0007669"/>
    <property type="project" value="TreeGrafter"/>
</dbReference>
<dbReference type="OrthoDB" id="9764327at2"/>
<evidence type="ECO:0000256" key="11">
    <source>
        <dbReference type="PROSITE-ProRule" id="PRU00421"/>
    </source>
</evidence>
<evidence type="ECO:0000313" key="16">
    <source>
        <dbReference type="Proteomes" id="UP000323646"/>
    </source>
</evidence>
<evidence type="ECO:0000256" key="2">
    <source>
        <dbReference type="ARBA" id="ARBA00022448"/>
    </source>
</evidence>
<dbReference type="RefSeq" id="WP_149171489.1">
    <property type="nucleotide sequence ID" value="NZ_VTOY01000005.1"/>
</dbReference>
<accession>A0A5D6W3V0</accession>
<dbReference type="InterPro" id="IPR001996">
    <property type="entry name" value="PTS_IIB_1"/>
</dbReference>
<feature type="transmembrane region" description="Helical" evidence="12">
    <location>
        <begin position="97"/>
        <end position="113"/>
    </location>
</feature>
<feature type="transmembrane region" description="Helical" evidence="12">
    <location>
        <begin position="72"/>
        <end position="91"/>
    </location>
</feature>
<dbReference type="Gene3D" id="3.30.1360.60">
    <property type="entry name" value="Glucose permease domain IIB"/>
    <property type="match status" value="1"/>
</dbReference>
<name>A0A5D6W3V0_9FIRM</name>
<dbReference type="PROSITE" id="PS01035">
    <property type="entry name" value="PTS_EIIB_TYPE_1_CYS"/>
    <property type="match status" value="1"/>
</dbReference>
<feature type="transmembrane region" description="Helical" evidence="12">
    <location>
        <begin position="337"/>
        <end position="357"/>
    </location>
</feature>
<keyword evidence="2" id="KW-0813">Transport</keyword>
<dbReference type="GO" id="GO:0008982">
    <property type="term" value="F:protein-N(PI)-phosphohistidine-sugar phosphotransferase activity"/>
    <property type="evidence" value="ECO:0007669"/>
    <property type="project" value="InterPro"/>
</dbReference>
<evidence type="ECO:0000256" key="10">
    <source>
        <dbReference type="ARBA" id="ARBA00023136"/>
    </source>
</evidence>
<dbReference type="GO" id="GO:0019866">
    <property type="term" value="C:organelle inner membrane"/>
    <property type="evidence" value="ECO:0007669"/>
    <property type="project" value="InterPro"/>
</dbReference>
<dbReference type="InterPro" id="IPR050429">
    <property type="entry name" value="PTS_Glucose_EIICBA"/>
</dbReference>
<dbReference type="GO" id="GO:0009401">
    <property type="term" value="P:phosphoenolpyruvate-dependent sugar phosphotransferase system"/>
    <property type="evidence" value="ECO:0007669"/>
    <property type="project" value="UniProtKB-KW"/>
</dbReference>
<feature type="transmembrane region" description="Helical" evidence="12">
    <location>
        <begin position="260"/>
        <end position="277"/>
    </location>
</feature>
<keyword evidence="4 15" id="KW-0762">Sugar transport</keyword>
<dbReference type="GO" id="GO:0016301">
    <property type="term" value="F:kinase activity"/>
    <property type="evidence" value="ECO:0007669"/>
    <property type="project" value="UniProtKB-KW"/>
</dbReference>
<feature type="transmembrane region" description="Helical" evidence="12">
    <location>
        <begin position="159"/>
        <end position="181"/>
    </location>
</feature>
<comment type="caution">
    <text evidence="15">The sequence shown here is derived from an EMBL/GenBank/DDBJ whole genome shotgun (WGS) entry which is preliminary data.</text>
</comment>
<sequence length="461" mass="49001">MNSILERLQSIGKALMLPVAVLPAAALLLRLGAPDVFNIPFITKAGGAVFDNLALIFAIGIAVGLARENNGAAGLAGGIGYLVLTSGLKAIDETLNMSVLAGIVSGIEAGILYNRYYDIKMPEFLGFFSGRRFVPIVTAVVSIVLAGIFGVIWGPCQTFIHGIGEWIIGAGVVGTFVYGVLNRLLIPFGLHHILNSFIWFVFGEYTTPAGVVATGDLNRFFAGDPHAGMFMAGFFVMMMFGMPAVALAMYRAAKPENRPVIAGALASVAFTSFLTGITEPIEFMFMFLAPALYVVHAILTGLALSVTYSMGVLHGFGFSGGAIDYVLNWGLATKPALILGIGAVFFVLYYVIFSWSIRHFDIPTIGRYDDETAEAEDGVEAAEEGAYVEAMITNLGGKGNLLEISSCITRLRLKVEDSSLVDEAALKKLGAKGVVCKGQAVQVVLGTQAEHIANAMKKACR</sequence>
<gene>
    <name evidence="15" type="ORF">FZ040_07915</name>
</gene>
<evidence type="ECO:0000256" key="5">
    <source>
        <dbReference type="ARBA" id="ARBA00022679"/>
    </source>
</evidence>
<protein>
    <submittedName>
        <fullName evidence="15">PTS sugar transporter</fullName>
    </submittedName>
</protein>
<evidence type="ECO:0000256" key="3">
    <source>
        <dbReference type="ARBA" id="ARBA00022475"/>
    </source>
</evidence>
<keyword evidence="3" id="KW-1003">Cell membrane</keyword>
<dbReference type="PANTHER" id="PTHR30009">
    <property type="entry name" value="CYTOCHROME C-TYPE SYNTHESIS PROTEIN AND PTS TRANSMEMBRANE COMPONENT"/>
    <property type="match status" value="1"/>
</dbReference>
<dbReference type="CDD" id="cd00212">
    <property type="entry name" value="PTS_IIB_glc"/>
    <property type="match status" value="1"/>
</dbReference>
<organism evidence="15 16">
    <name type="scientific">Selenomonas ruminis</name>
    <dbReference type="NCBI Taxonomy" id="2593411"/>
    <lineage>
        <taxon>Bacteria</taxon>
        <taxon>Bacillati</taxon>
        <taxon>Bacillota</taxon>
        <taxon>Negativicutes</taxon>
        <taxon>Selenomonadales</taxon>
        <taxon>Selenomonadaceae</taxon>
        <taxon>Selenomonas</taxon>
    </lineage>
</organism>
<evidence type="ECO:0000256" key="8">
    <source>
        <dbReference type="ARBA" id="ARBA00022777"/>
    </source>
</evidence>
<feature type="transmembrane region" description="Helical" evidence="12">
    <location>
        <begin position="311"/>
        <end position="331"/>
    </location>
</feature>
<feature type="active site" description="Phosphocysteine intermediate; for EIIB activity" evidence="11">
    <location>
        <position position="407"/>
    </location>
</feature>
<feature type="domain" description="PTS EIIB type-1" evidence="13">
    <location>
        <begin position="385"/>
        <end position="461"/>
    </location>
</feature>
<evidence type="ECO:0000259" key="14">
    <source>
        <dbReference type="PROSITE" id="PS51103"/>
    </source>
</evidence>
<dbReference type="FunFam" id="3.30.1360.60:FF:000001">
    <property type="entry name" value="PTS system glucose-specific IIBC component PtsG"/>
    <property type="match status" value="1"/>
</dbReference>
<dbReference type="PROSITE" id="PS51098">
    <property type="entry name" value="PTS_EIIB_TYPE_1"/>
    <property type="match status" value="1"/>
</dbReference>
<dbReference type="InterPro" id="IPR003352">
    <property type="entry name" value="PTS_EIIC"/>
</dbReference>
<keyword evidence="8" id="KW-0418">Kinase</keyword>
<evidence type="ECO:0000256" key="12">
    <source>
        <dbReference type="SAM" id="Phobius"/>
    </source>
</evidence>
<dbReference type="InterPro" id="IPR036878">
    <property type="entry name" value="Glu_permease_IIB"/>
</dbReference>
<dbReference type="Proteomes" id="UP000323646">
    <property type="component" value="Unassembled WGS sequence"/>
</dbReference>
<dbReference type="InterPro" id="IPR013013">
    <property type="entry name" value="PTS_EIIC_1"/>
</dbReference>
<dbReference type="NCBIfam" id="TIGR01998">
    <property type="entry name" value="PTS-II-BC-nag"/>
    <property type="match status" value="1"/>
</dbReference>
<feature type="transmembrane region" description="Helical" evidence="12">
    <location>
        <begin position="12"/>
        <end position="33"/>
    </location>
</feature>
<dbReference type="InterPro" id="IPR018113">
    <property type="entry name" value="PTrfase_EIIB_Cys"/>
</dbReference>
<dbReference type="PROSITE" id="PS51103">
    <property type="entry name" value="PTS_EIIC_TYPE_1"/>
    <property type="match status" value="1"/>
</dbReference>
<reference evidence="15 16" key="1">
    <citation type="submission" date="2019-08" db="EMBL/GenBank/DDBJ databases">
        <title>Selenomonas sp. mPRGC5 and Selenomonas sp. mPRGC8 isolated from ruminal fluid of dairy goat (Capra hircus).</title>
        <authorList>
            <person name="Poothong S."/>
            <person name="Nuengjamnong C."/>
            <person name="Tanasupawat S."/>
        </authorList>
    </citation>
    <scope>NUCLEOTIDE SEQUENCE [LARGE SCALE GENOMIC DNA]</scope>
    <source>
        <strain evidence="16">mPRGC5</strain>
    </source>
</reference>
<keyword evidence="10 12" id="KW-0472">Membrane</keyword>
<dbReference type="InterPro" id="IPR010974">
    <property type="entry name" value="PTS_IIBC_nag"/>
</dbReference>
<feature type="transmembrane region" description="Helical" evidence="12">
    <location>
        <begin position="133"/>
        <end position="153"/>
    </location>
</feature>
<evidence type="ECO:0000256" key="7">
    <source>
        <dbReference type="ARBA" id="ARBA00022692"/>
    </source>
</evidence>
<keyword evidence="5" id="KW-0808">Transferase</keyword>
<feature type="domain" description="PTS EIIC type-1" evidence="14">
    <location>
        <begin position="2"/>
        <end position="369"/>
    </location>
</feature>
<feature type="transmembrane region" description="Helical" evidence="12">
    <location>
        <begin position="45"/>
        <end position="65"/>
    </location>
</feature>
<evidence type="ECO:0000256" key="9">
    <source>
        <dbReference type="ARBA" id="ARBA00022989"/>
    </source>
</evidence>
<evidence type="ECO:0000256" key="6">
    <source>
        <dbReference type="ARBA" id="ARBA00022683"/>
    </source>
</evidence>
<dbReference type="Pfam" id="PF02378">
    <property type="entry name" value="PTS_EIIC"/>
    <property type="match status" value="1"/>
</dbReference>
<keyword evidence="16" id="KW-1185">Reference proteome</keyword>
<dbReference type="AlphaFoldDB" id="A0A5D6W3V0"/>
<dbReference type="GO" id="GO:0005886">
    <property type="term" value="C:plasma membrane"/>
    <property type="evidence" value="ECO:0007669"/>
    <property type="project" value="UniProtKB-SubCell"/>
</dbReference>
<dbReference type="GO" id="GO:0015572">
    <property type="term" value="F:N-acetylglucosamine transmembrane transporter activity"/>
    <property type="evidence" value="ECO:0007669"/>
    <property type="project" value="InterPro"/>
</dbReference>
<evidence type="ECO:0000313" key="15">
    <source>
        <dbReference type="EMBL" id="TYZ22566.1"/>
    </source>
</evidence>
<keyword evidence="7 12" id="KW-0812">Transmembrane</keyword>
<evidence type="ECO:0000256" key="4">
    <source>
        <dbReference type="ARBA" id="ARBA00022597"/>
    </source>
</evidence>
<dbReference type="EMBL" id="VTOY01000005">
    <property type="protein sequence ID" value="TYZ22566.1"/>
    <property type="molecule type" value="Genomic_DNA"/>
</dbReference>
<proteinExistence type="predicted"/>
<keyword evidence="6" id="KW-0598">Phosphotransferase system</keyword>